<evidence type="ECO:0000313" key="2">
    <source>
        <dbReference type="Proteomes" id="UP000054018"/>
    </source>
</evidence>
<dbReference type="AlphaFoldDB" id="A0A0C9ZBN6"/>
<name>A0A0C9ZBN6_9AGAM</name>
<protein>
    <submittedName>
        <fullName evidence="1">Uncharacterized protein</fullName>
    </submittedName>
</protein>
<sequence>MDAEGDSDVAICAVEVLATGASNRSGLKICIPAQPSLQLTTLEDEVTSFVNELKSRNRIFGEPLGLDDFLEPTEEAEIGDPLDFKGGDEEIVAQVHQEIAERNGDVIDVDSDDDEHVPEQDISCTETLKLCEQLEQACLQFTDTDSWATLDLLGHLQMFHGCLQRDVVLNAKQTAINSFFK</sequence>
<dbReference type="OrthoDB" id="2657610at2759"/>
<reference evidence="2" key="2">
    <citation type="submission" date="2015-01" db="EMBL/GenBank/DDBJ databases">
        <title>Evolutionary Origins and Diversification of the Mycorrhizal Mutualists.</title>
        <authorList>
            <consortium name="DOE Joint Genome Institute"/>
            <consortium name="Mycorrhizal Genomics Consortium"/>
            <person name="Kohler A."/>
            <person name="Kuo A."/>
            <person name="Nagy L.G."/>
            <person name="Floudas D."/>
            <person name="Copeland A."/>
            <person name="Barry K.W."/>
            <person name="Cichocki N."/>
            <person name="Veneault-Fourrey C."/>
            <person name="LaButti K."/>
            <person name="Lindquist E.A."/>
            <person name="Lipzen A."/>
            <person name="Lundell T."/>
            <person name="Morin E."/>
            <person name="Murat C."/>
            <person name="Riley R."/>
            <person name="Ohm R."/>
            <person name="Sun H."/>
            <person name="Tunlid A."/>
            <person name="Henrissat B."/>
            <person name="Grigoriev I.V."/>
            <person name="Hibbett D.S."/>
            <person name="Martin F."/>
        </authorList>
    </citation>
    <scope>NUCLEOTIDE SEQUENCE [LARGE SCALE GENOMIC DNA]</scope>
    <source>
        <strain evidence="2">441</strain>
    </source>
</reference>
<reference evidence="1 2" key="1">
    <citation type="submission" date="2014-04" db="EMBL/GenBank/DDBJ databases">
        <authorList>
            <consortium name="DOE Joint Genome Institute"/>
            <person name="Kuo A."/>
            <person name="Kohler A."/>
            <person name="Costa M.D."/>
            <person name="Nagy L.G."/>
            <person name="Floudas D."/>
            <person name="Copeland A."/>
            <person name="Barry K.W."/>
            <person name="Cichocki N."/>
            <person name="Veneault-Fourrey C."/>
            <person name="LaButti K."/>
            <person name="Lindquist E.A."/>
            <person name="Lipzen A."/>
            <person name="Lundell T."/>
            <person name="Morin E."/>
            <person name="Murat C."/>
            <person name="Sun H."/>
            <person name="Tunlid A."/>
            <person name="Henrissat B."/>
            <person name="Grigoriev I.V."/>
            <person name="Hibbett D.S."/>
            <person name="Martin F."/>
            <person name="Nordberg H.P."/>
            <person name="Cantor M.N."/>
            <person name="Hua S.X."/>
        </authorList>
    </citation>
    <scope>NUCLEOTIDE SEQUENCE [LARGE SCALE GENOMIC DNA]</scope>
    <source>
        <strain evidence="1 2">441</strain>
    </source>
</reference>
<gene>
    <name evidence="1" type="ORF">PISMIDRAFT_10990</name>
</gene>
<evidence type="ECO:0000313" key="1">
    <source>
        <dbReference type="EMBL" id="KIK23354.1"/>
    </source>
</evidence>
<dbReference type="EMBL" id="KN833727">
    <property type="protein sequence ID" value="KIK23354.1"/>
    <property type="molecule type" value="Genomic_DNA"/>
</dbReference>
<accession>A0A0C9ZBN6</accession>
<keyword evidence="2" id="KW-1185">Reference proteome</keyword>
<dbReference type="HOGENOM" id="CLU_088458_1_0_1"/>
<dbReference type="Proteomes" id="UP000054018">
    <property type="component" value="Unassembled WGS sequence"/>
</dbReference>
<organism evidence="1 2">
    <name type="scientific">Pisolithus microcarpus 441</name>
    <dbReference type="NCBI Taxonomy" id="765257"/>
    <lineage>
        <taxon>Eukaryota</taxon>
        <taxon>Fungi</taxon>
        <taxon>Dikarya</taxon>
        <taxon>Basidiomycota</taxon>
        <taxon>Agaricomycotina</taxon>
        <taxon>Agaricomycetes</taxon>
        <taxon>Agaricomycetidae</taxon>
        <taxon>Boletales</taxon>
        <taxon>Sclerodermatineae</taxon>
        <taxon>Pisolithaceae</taxon>
        <taxon>Pisolithus</taxon>
    </lineage>
</organism>
<proteinExistence type="predicted"/>